<proteinExistence type="predicted"/>
<evidence type="ECO:0000259" key="1">
    <source>
        <dbReference type="Pfam" id="PF00561"/>
    </source>
</evidence>
<dbReference type="RefSeq" id="XP_048128145.1">
    <property type="nucleotide sequence ID" value="XM_048272188.1"/>
</dbReference>
<dbReference type="InterPro" id="IPR052370">
    <property type="entry name" value="Meta-cleavage_hydrolase"/>
</dbReference>
<accession>A0ABM3GUX5</accession>
<dbReference type="GeneID" id="125312447"/>
<dbReference type="Pfam" id="PF00561">
    <property type="entry name" value="Abhydrolase_1"/>
    <property type="match status" value="1"/>
</dbReference>
<dbReference type="Gene3D" id="3.40.50.1820">
    <property type="entry name" value="alpha/beta hydrolase"/>
    <property type="match status" value="1"/>
</dbReference>
<dbReference type="Proteomes" id="UP000827889">
    <property type="component" value="Chromosome 11"/>
</dbReference>
<dbReference type="PANTHER" id="PTHR43139">
    <property type="entry name" value="SI:DKEY-122A22.2"/>
    <property type="match status" value="1"/>
</dbReference>
<protein>
    <submittedName>
        <fullName evidence="3">2-hydroxy-6-oxononadienedioate/2-hydroxy-6- oxononatrienedioate hydrolase-like isoform X1</fullName>
    </submittedName>
</protein>
<keyword evidence="2" id="KW-1185">Reference proteome</keyword>
<dbReference type="PRINTS" id="PR00111">
    <property type="entry name" value="ABHYDROLASE"/>
</dbReference>
<feature type="domain" description="AB hydrolase-1" evidence="1">
    <location>
        <begin position="50"/>
        <end position="159"/>
    </location>
</feature>
<organism evidence="2 3">
    <name type="scientific">Rhodamnia argentea</name>
    <dbReference type="NCBI Taxonomy" id="178133"/>
    <lineage>
        <taxon>Eukaryota</taxon>
        <taxon>Viridiplantae</taxon>
        <taxon>Streptophyta</taxon>
        <taxon>Embryophyta</taxon>
        <taxon>Tracheophyta</taxon>
        <taxon>Spermatophyta</taxon>
        <taxon>Magnoliopsida</taxon>
        <taxon>eudicotyledons</taxon>
        <taxon>Gunneridae</taxon>
        <taxon>Pentapetalae</taxon>
        <taxon>rosids</taxon>
        <taxon>malvids</taxon>
        <taxon>Myrtales</taxon>
        <taxon>Myrtaceae</taxon>
        <taxon>Myrtoideae</taxon>
        <taxon>Myrteae</taxon>
        <taxon>Australasian group</taxon>
        <taxon>Rhodamnia</taxon>
    </lineage>
</organism>
<sequence length="327" mass="37435">MAKCFSFAETFDRWLLFSFSRAGLKPTTADLRDGTVMHCWVPKTYKPDKPNLLLLHGLGANAKWQFNGFISRFMARFNVYVPDLLFFGDSYTTRPERTEQFQAQCVAGLLEAQGVRKTNVFGGSYGAFVAYSLAAQFPEMVEKLVLCAAGVCMEEKDMDDGMFQVKSIDEAVSIMLPQTPEKIKEMLTVVLNKPVRFVPTCFLQDFIDVMCTEYQQERTGLINSLFKDRKMSDLPKITQPTLIIWAEYDKVFPLELGHRLKRSKQIFRTEVFLIMHLDENAQLVVIQDCGHAFDGKLKEMYKHIKSFLVDPLLSPKKAHQTKGQKVH</sequence>
<reference evidence="3" key="1">
    <citation type="submission" date="2025-08" db="UniProtKB">
        <authorList>
            <consortium name="RefSeq"/>
        </authorList>
    </citation>
    <scope>IDENTIFICATION</scope>
    <source>
        <tissue evidence="3">Leaf</tissue>
    </source>
</reference>
<name>A0ABM3GUX5_9MYRT</name>
<dbReference type="InterPro" id="IPR000073">
    <property type="entry name" value="AB_hydrolase_1"/>
</dbReference>
<dbReference type="InterPro" id="IPR029058">
    <property type="entry name" value="AB_hydrolase_fold"/>
</dbReference>
<evidence type="ECO:0000313" key="3">
    <source>
        <dbReference type="RefSeq" id="XP_048128145.1"/>
    </source>
</evidence>
<evidence type="ECO:0000313" key="2">
    <source>
        <dbReference type="Proteomes" id="UP000827889"/>
    </source>
</evidence>
<dbReference type="PANTHER" id="PTHR43139:SF25">
    <property type="entry name" value="ALPHA_BETA-HYDROLASES SUPERFAMILY PROTEIN"/>
    <property type="match status" value="1"/>
</dbReference>
<gene>
    <name evidence="3" type="primary">LOC125312447</name>
</gene>
<dbReference type="SUPFAM" id="SSF53474">
    <property type="entry name" value="alpha/beta-Hydrolases"/>
    <property type="match status" value="1"/>
</dbReference>